<dbReference type="AlphaFoldDB" id="A0A6C2YPH2"/>
<dbReference type="InParanoid" id="A0A6C2YPH2"/>
<evidence type="ECO:0000313" key="2">
    <source>
        <dbReference type="Proteomes" id="UP000464378"/>
    </source>
</evidence>
<keyword evidence="2" id="KW-1185">Reference proteome</keyword>
<protein>
    <submittedName>
        <fullName evidence="1">Uncharacterized protein</fullName>
    </submittedName>
</protein>
<dbReference type="Pfam" id="PF13479">
    <property type="entry name" value="AAA_24"/>
    <property type="match status" value="1"/>
</dbReference>
<sequence>MGFLNRVQHGRVSNPPRLLIYGTPGIGKSTFGSQAPNPIFLPTEDGLDVIDCAKFPLMTNYSEVREALVELYREKHDFETLVVDSLDWLERLVWAKTCEKFGVKNIEKVDGGWGKGYILALDLWNETIDLLSQLRLDRGMAIILIAHAKVEKFEDPEAAMSYDRYSPRLHKHASAMFIEWCDAILFATRKFRTQSEDTGFGRKRTTAHAVGKAGGERILRPVGGPACIAKNRYGINDDLPLSWADWMAAMNDNALTSKGE</sequence>
<dbReference type="KEGG" id="tim:GMBLW1_08710"/>
<dbReference type="InterPro" id="IPR027417">
    <property type="entry name" value="P-loop_NTPase"/>
</dbReference>
<dbReference type="RefSeq" id="WP_162658198.1">
    <property type="nucleotide sequence ID" value="NZ_LR593887.1"/>
</dbReference>
<accession>A0A6C2YPH2</accession>
<dbReference type="EMBL" id="LR593887">
    <property type="protein sequence ID" value="VTS03354.1"/>
    <property type="molecule type" value="Genomic_DNA"/>
</dbReference>
<proteinExistence type="predicted"/>
<dbReference type="Proteomes" id="UP000464378">
    <property type="component" value="Chromosome"/>
</dbReference>
<dbReference type="EMBL" id="LR586016">
    <property type="protein sequence ID" value="VIP03089.1"/>
    <property type="molecule type" value="Genomic_DNA"/>
</dbReference>
<gene>
    <name evidence="1" type="ORF">GMBLW1_08710</name>
</gene>
<evidence type="ECO:0000313" key="1">
    <source>
        <dbReference type="EMBL" id="VIP03089.1"/>
    </source>
</evidence>
<name>A0A6C2YPH2_9BACT</name>
<dbReference type="SUPFAM" id="SSF52540">
    <property type="entry name" value="P-loop containing nucleoside triphosphate hydrolases"/>
    <property type="match status" value="1"/>
</dbReference>
<reference evidence="1" key="1">
    <citation type="submission" date="2019-04" db="EMBL/GenBank/DDBJ databases">
        <authorList>
            <consortium name="Science for Life Laboratories"/>
        </authorList>
    </citation>
    <scope>NUCLEOTIDE SEQUENCE</scope>
    <source>
        <strain evidence="1">MBLW1</strain>
    </source>
</reference>
<organism evidence="1">
    <name type="scientific">Tuwongella immobilis</name>
    <dbReference type="NCBI Taxonomy" id="692036"/>
    <lineage>
        <taxon>Bacteria</taxon>
        <taxon>Pseudomonadati</taxon>
        <taxon>Planctomycetota</taxon>
        <taxon>Planctomycetia</taxon>
        <taxon>Gemmatales</taxon>
        <taxon>Gemmataceae</taxon>
        <taxon>Tuwongella</taxon>
    </lineage>
</organism>